<dbReference type="PANTHER" id="PTHR10801:SF0">
    <property type="entry name" value="DELTA(24)-STEROL REDUCTASE"/>
    <property type="match status" value="1"/>
</dbReference>
<dbReference type="Pfam" id="PF01565">
    <property type="entry name" value="FAD_binding_4"/>
    <property type="match status" value="1"/>
</dbReference>
<keyword evidence="9" id="KW-1185">Reference proteome</keyword>
<evidence type="ECO:0000313" key="8">
    <source>
        <dbReference type="EMBL" id="KAF9869845.1"/>
    </source>
</evidence>
<dbReference type="OrthoDB" id="415825at2759"/>
<evidence type="ECO:0000313" key="9">
    <source>
        <dbReference type="Proteomes" id="UP000781932"/>
    </source>
</evidence>
<dbReference type="EMBL" id="JAATWM020000063">
    <property type="protein sequence ID" value="KAF9869845.1"/>
    <property type="molecule type" value="Genomic_DNA"/>
</dbReference>
<comment type="caution">
    <text evidence="8">The sequence shown here is derived from an EMBL/GenBank/DDBJ whole genome shotgun (WGS) entry which is preliminary data.</text>
</comment>
<dbReference type="Proteomes" id="UP000781932">
    <property type="component" value="Unassembled WGS sequence"/>
</dbReference>
<name>A0A9P6I0X0_9PEZI</name>
<dbReference type="AlphaFoldDB" id="A0A9P6I0X0"/>
<evidence type="ECO:0000256" key="2">
    <source>
        <dbReference type="ARBA" id="ARBA00012405"/>
    </source>
</evidence>
<dbReference type="Gene3D" id="3.30.465.10">
    <property type="match status" value="1"/>
</dbReference>
<protein>
    <recommendedName>
        <fullName evidence="2">Delta(24)-sterol reductase</fullName>
        <ecNumber evidence="2">1.3.1.72</ecNumber>
    </recommendedName>
</protein>
<dbReference type="EC" id="1.3.1.72" evidence="2"/>
<reference evidence="8" key="1">
    <citation type="submission" date="2020-03" db="EMBL/GenBank/DDBJ databases">
        <authorList>
            <person name="He L."/>
        </authorList>
    </citation>
    <scope>NUCLEOTIDE SEQUENCE</scope>
    <source>
        <strain evidence="8">CkLH20</strain>
    </source>
</reference>
<gene>
    <name evidence="8" type="ORF">CkaCkLH20_12644</name>
</gene>
<evidence type="ECO:0000256" key="5">
    <source>
        <dbReference type="ARBA" id="ARBA00023002"/>
    </source>
</evidence>
<evidence type="ECO:0000256" key="6">
    <source>
        <dbReference type="ARBA" id="ARBA00023136"/>
    </source>
</evidence>
<dbReference type="SUPFAM" id="SSF56176">
    <property type="entry name" value="FAD-binding/transporter-associated domain-like"/>
    <property type="match status" value="1"/>
</dbReference>
<dbReference type="RefSeq" id="XP_038739306.1">
    <property type="nucleotide sequence ID" value="XM_038895357.1"/>
</dbReference>
<keyword evidence="6" id="KW-0472">Membrane</keyword>
<feature type="domain" description="FAD-binding PCMH-type" evidence="7">
    <location>
        <begin position="1"/>
        <end position="172"/>
    </location>
</feature>
<dbReference type="InterPro" id="IPR036318">
    <property type="entry name" value="FAD-bd_PCMH-like_sf"/>
</dbReference>
<dbReference type="GO" id="GO:0005737">
    <property type="term" value="C:cytoplasm"/>
    <property type="evidence" value="ECO:0007669"/>
    <property type="project" value="TreeGrafter"/>
</dbReference>
<reference evidence="8" key="2">
    <citation type="submission" date="2020-11" db="EMBL/GenBank/DDBJ databases">
        <title>Whole genome sequencing of Colletotrichum sp.</title>
        <authorList>
            <person name="Li H."/>
        </authorList>
    </citation>
    <scope>NUCLEOTIDE SEQUENCE</scope>
    <source>
        <strain evidence="8">CkLH20</strain>
    </source>
</reference>
<dbReference type="PROSITE" id="PS51387">
    <property type="entry name" value="FAD_PCMH"/>
    <property type="match status" value="1"/>
</dbReference>
<dbReference type="InterPro" id="IPR040165">
    <property type="entry name" value="Diminuto-like"/>
</dbReference>
<dbReference type="GeneID" id="62168431"/>
<dbReference type="GO" id="GO:0050614">
    <property type="term" value="F:Delta24-sterol reductase activity"/>
    <property type="evidence" value="ECO:0007669"/>
    <property type="project" value="UniProtKB-EC"/>
</dbReference>
<dbReference type="PANTHER" id="PTHR10801">
    <property type="entry name" value="24-DEHYDROCHOLESTEROL REDUCTASE"/>
    <property type="match status" value="1"/>
</dbReference>
<comment type="subcellular location">
    <subcellularLocation>
        <location evidence="1">Membrane</location>
        <topology evidence="1">Single-pass membrane protein</topology>
    </subcellularLocation>
</comment>
<evidence type="ECO:0000256" key="4">
    <source>
        <dbReference type="ARBA" id="ARBA00022989"/>
    </source>
</evidence>
<sequence>MDDEKMKKHNRAVRMLAGKVKDFATAGVKFRLYHGETNSTRLSTRKADEVLDISALNNILKIDKNHGIAIVEPNVSMSALVAATLKHGLLPQVVPEFPGITVGGSFSGTAAESSSFKFGYFDQSVNWAEFILADGRVVRASAKDNSDLFHGSVGACGTIGIGTLFEIKLVEARRFVELRYIPITSMSDAVEKLSHYTGNLTFVNFVEAILFGPTSGVVIVGTLTDEAKSGVPIVRFSRPQDPWYFLHAHESVAHARHTNCDTCAYTNSRNPCSKGTVVEVVPVADYVFRYDRGVFWMGIYGQQPSTFNRLTRFLIDPLMRTSAMYKTMHHSGRSQSFIIQDLAIPQESVEKFLTWADDALHIYPIWLCPIKSDTSAPLHLANGLPTTRSIINVGLWGLKTSAWPFFENPIGAAAFKRFIEDNRAIEAKVRELGGLKWLYAHNYYTEQEFWGIYDKGKYDGLRKKYGAEHLPSLWDKMNNTDVEYVEKKSFWKSIALTIIGREHLLS</sequence>
<dbReference type="InterPro" id="IPR016166">
    <property type="entry name" value="FAD-bd_PCMH"/>
</dbReference>
<keyword evidence="4" id="KW-1133">Transmembrane helix</keyword>
<keyword evidence="5" id="KW-0560">Oxidoreductase</keyword>
<proteinExistence type="predicted"/>
<dbReference type="GO" id="GO:0000246">
    <property type="term" value="F:Delta24(24-1) sterol reductase activity"/>
    <property type="evidence" value="ECO:0007669"/>
    <property type="project" value="TreeGrafter"/>
</dbReference>
<dbReference type="GO" id="GO:0016020">
    <property type="term" value="C:membrane"/>
    <property type="evidence" value="ECO:0007669"/>
    <property type="project" value="UniProtKB-SubCell"/>
</dbReference>
<accession>A0A9P6I0X0</accession>
<evidence type="ECO:0000256" key="3">
    <source>
        <dbReference type="ARBA" id="ARBA00022692"/>
    </source>
</evidence>
<evidence type="ECO:0000256" key="1">
    <source>
        <dbReference type="ARBA" id="ARBA00004167"/>
    </source>
</evidence>
<organism evidence="8 9">
    <name type="scientific">Colletotrichum karsti</name>
    <dbReference type="NCBI Taxonomy" id="1095194"/>
    <lineage>
        <taxon>Eukaryota</taxon>
        <taxon>Fungi</taxon>
        <taxon>Dikarya</taxon>
        <taxon>Ascomycota</taxon>
        <taxon>Pezizomycotina</taxon>
        <taxon>Sordariomycetes</taxon>
        <taxon>Hypocreomycetidae</taxon>
        <taxon>Glomerellales</taxon>
        <taxon>Glomerellaceae</taxon>
        <taxon>Colletotrichum</taxon>
        <taxon>Colletotrichum boninense species complex</taxon>
    </lineage>
</organism>
<keyword evidence="3" id="KW-0812">Transmembrane</keyword>
<dbReference type="GO" id="GO:0008202">
    <property type="term" value="P:steroid metabolic process"/>
    <property type="evidence" value="ECO:0007669"/>
    <property type="project" value="TreeGrafter"/>
</dbReference>
<dbReference type="InterPro" id="IPR006094">
    <property type="entry name" value="Oxid_FAD_bind_N"/>
</dbReference>
<evidence type="ECO:0000259" key="7">
    <source>
        <dbReference type="PROSITE" id="PS51387"/>
    </source>
</evidence>
<dbReference type="InterPro" id="IPR016169">
    <property type="entry name" value="FAD-bd_PCMH_sub2"/>
</dbReference>
<dbReference type="GO" id="GO:0071949">
    <property type="term" value="F:FAD binding"/>
    <property type="evidence" value="ECO:0007669"/>
    <property type="project" value="InterPro"/>
</dbReference>